<evidence type="ECO:0000313" key="2">
    <source>
        <dbReference type="Proteomes" id="UP001066276"/>
    </source>
</evidence>
<dbReference type="Proteomes" id="UP001066276">
    <property type="component" value="Chromosome 9"/>
</dbReference>
<protein>
    <submittedName>
        <fullName evidence="1">Uncharacterized protein</fullName>
    </submittedName>
</protein>
<evidence type="ECO:0000313" key="1">
    <source>
        <dbReference type="EMBL" id="KAJ1111019.1"/>
    </source>
</evidence>
<name>A0AAV7N8L6_PLEWA</name>
<keyword evidence="2" id="KW-1185">Reference proteome</keyword>
<accession>A0AAV7N8L6</accession>
<comment type="caution">
    <text evidence="1">The sequence shown here is derived from an EMBL/GenBank/DDBJ whole genome shotgun (WGS) entry which is preliminary data.</text>
</comment>
<proteinExistence type="predicted"/>
<dbReference type="AlphaFoldDB" id="A0AAV7N8L6"/>
<gene>
    <name evidence="1" type="ORF">NDU88_008357</name>
</gene>
<reference evidence="1" key="1">
    <citation type="journal article" date="2022" name="bioRxiv">
        <title>Sequencing and chromosome-scale assembly of the giantPleurodeles waltlgenome.</title>
        <authorList>
            <person name="Brown T."/>
            <person name="Elewa A."/>
            <person name="Iarovenko S."/>
            <person name="Subramanian E."/>
            <person name="Araus A.J."/>
            <person name="Petzold A."/>
            <person name="Susuki M."/>
            <person name="Suzuki K.-i.T."/>
            <person name="Hayashi T."/>
            <person name="Toyoda A."/>
            <person name="Oliveira C."/>
            <person name="Osipova E."/>
            <person name="Leigh N.D."/>
            <person name="Simon A."/>
            <person name="Yun M.H."/>
        </authorList>
    </citation>
    <scope>NUCLEOTIDE SEQUENCE</scope>
    <source>
        <strain evidence="1">20211129_DDA</strain>
        <tissue evidence="1">Liver</tissue>
    </source>
</reference>
<organism evidence="1 2">
    <name type="scientific">Pleurodeles waltl</name>
    <name type="common">Iberian ribbed newt</name>
    <dbReference type="NCBI Taxonomy" id="8319"/>
    <lineage>
        <taxon>Eukaryota</taxon>
        <taxon>Metazoa</taxon>
        <taxon>Chordata</taxon>
        <taxon>Craniata</taxon>
        <taxon>Vertebrata</taxon>
        <taxon>Euteleostomi</taxon>
        <taxon>Amphibia</taxon>
        <taxon>Batrachia</taxon>
        <taxon>Caudata</taxon>
        <taxon>Salamandroidea</taxon>
        <taxon>Salamandridae</taxon>
        <taxon>Pleurodelinae</taxon>
        <taxon>Pleurodeles</taxon>
    </lineage>
</organism>
<sequence>MDCKCGTFGIYSCGQAEDIEHPSTLELKQLILEGNRAITEKIDGVAITVVLIRQDMDKMGDRVGELGTGRMILKGLWGTFLTNSGPRFQTGRSGRQIMV</sequence>
<dbReference type="EMBL" id="JANPWB010000013">
    <property type="protein sequence ID" value="KAJ1111019.1"/>
    <property type="molecule type" value="Genomic_DNA"/>
</dbReference>